<evidence type="ECO:0000313" key="15">
    <source>
        <dbReference type="Proteomes" id="UP000305362"/>
    </source>
</evidence>
<keyword evidence="3" id="KW-0813">Transport</keyword>
<evidence type="ECO:0000256" key="7">
    <source>
        <dbReference type="ARBA" id="ARBA00022982"/>
    </source>
</evidence>
<dbReference type="AlphaFoldDB" id="A0AB74KEV6"/>
<dbReference type="GO" id="GO:0016020">
    <property type="term" value="C:membrane"/>
    <property type="evidence" value="ECO:0007669"/>
    <property type="project" value="UniProtKB-SubCell"/>
</dbReference>
<dbReference type="Proteomes" id="UP000305362">
    <property type="component" value="Unassembled WGS sequence"/>
</dbReference>
<dbReference type="InterPro" id="IPR045150">
    <property type="entry name" value="CYB561D1/2"/>
</dbReference>
<feature type="transmembrane region" description="Helical" evidence="12">
    <location>
        <begin position="341"/>
        <end position="359"/>
    </location>
</feature>
<evidence type="ECO:0000256" key="11">
    <source>
        <dbReference type="SAM" id="MobiDB-lite"/>
    </source>
</evidence>
<proteinExistence type="predicted"/>
<keyword evidence="6" id="KW-0479">Metal-binding</keyword>
<dbReference type="GO" id="GO:0140575">
    <property type="term" value="F:transmembrane monodehydroascorbate reductase activity"/>
    <property type="evidence" value="ECO:0007669"/>
    <property type="project" value="InterPro"/>
</dbReference>
<evidence type="ECO:0000256" key="12">
    <source>
        <dbReference type="SAM" id="Phobius"/>
    </source>
</evidence>
<dbReference type="EMBL" id="SPRV01000019">
    <property type="protein sequence ID" value="TIC66801.1"/>
    <property type="molecule type" value="Genomic_DNA"/>
</dbReference>
<evidence type="ECO:0000259" key="13">
    <source>
        <dbReference type="Pfam" id="PF03188"/>
    </source>
</evidence>
<evidence type="ECO:0000313" key="14">
    <source>
        <dbReference type="EMBL" id="TIC66801.1"/>
    </source>
</evidence>
<reference evidence="14 15" key="1">
    <citation type="submission" date="2019-03" db="EMBL/GenBank/DDBJ databases">
        <title>Sequencing 25 genomes of Wallemia mellicola.</title>
        <authorList>
            <person name="Gostincar C."/>
        </authorList>
    </citation>
    <scope>NUCLEOTIDE SEQUENCE [LARGE SCALE GENOMIC DNA]</scope>
    <source>
        <strain evidence="14 15">EXF-1277</strain>
    </source>
</reference>
<evidence type="ECO:0000256" key="2">
    <source>
        <dbReference type="ARBA" id="ARBA00004141"/>
    </source>
</evidence>
<dbReference type="PANTHER" id="PTHR15422:SF45">
    <property type="entry name" value="CYTOCHROME B561 DOMAIN-CONTAINING PROTEIN"/>
    <property type="match status" value="1"/>
</dbReference>
<evidence type="ECO:0000256" key="10">
    <source>
        <dbReference type="ARBA" id="ARBA00023136"/>
    </source>
</evidence>
<dbReference type="PANTHER" id="PTHR15422">
    <property type="entry name" value="OS05G0565100 PROTEIN"/>
    <property type="match status" value="1"/>
</dbReference>
<feature type="compositionally biased region" description="Basic and acidic residues" evidence="11">
    <location>
        <begin position="1"/>
        <end position="11"/>
    </location>
</feature>
<keyword evidence="10 12" id="KW-0472">Membrane</keyword>
<accession>A0AB74KEV6</accession>
<dbReference type="InterPro" id="IPR006593">
    <property type="entry name" value="Cyt_b561/ferric_Rdtase_TM"/>
</dbReference>
<keyword evidence="9" id="KW-0408">Iron</keyword>
<comment type="subcellular location">
    <subcellularLocation>
        <location evidence="2">Membrane</location>
        <topology evidence="2">Multi-pass membrane protein</topology>
    </subcellularLocation>
</comment>
<evidence type="ECO:0000256" key="9">
    <source>
        <dbReference type="ARBA" id="ARBA00023004"/>
    </source>
</evidence>
<evidence type="ECO:0000256" key="3">
    <source>
        <dbReference type="ARBA" id="ARBA00022448"/>
    </source>
</evidence>
<evidence type="ECO:0000256" key="5">
    <source>
        <dbReference type="ARBA" id="ARBA00022692"/>
    </source>
</evidence>
<feature type="region of interest" description="Disordered" evidence="11">
    <location>
        <begin position="1"/>
        <end position="42"/>
    </location>
</feature>
<comment type="caution">
    <text evidence="14">The sequence shown here is derived from an EMBL/GenBank/DDBJ whole genome shotgun (WGS) entry which is preliminary data.</text>
</comment>
<keyword evidence="4" id="KW-0349">Heme</keyword>
<feature type="transmembrane region" description="Helical" evidence="12">
    <location>
        <begin position="196"/>
        <end position="217"/>
    </location>
</feature>
<feature type="transmembrane region" description="Helical" evidence="12">
    <location>
        <begin position="229"/>
        <end position="247"/>
    </location>
</feature>
<feature type="domain" description="Cytochrome b561" evidence="13">
    <location>
        <begin position="231"/>
        <end position="358"/>
    </location>
</feature>
<keyword evidence="8 12" id="KW-1133">Transmembrane helix</keyword>
<protein>
    <recommendedName>
        <fullName evidence="13">Cytochrome b561 domain-containing protein</fullName>
    </recommendedName>
</protein>
<dbReference type="GO" id="GO:0046872">
    <property type="term" value="F:metal ion binding"/>
    <property type="evidence" value="ECO:0007669"/>
    <property type="project" value="UniProtKB-KW"/>
</dbReference>
<gene>
    <name evidence="14" type="ORF">E3Q03_02138</name>
</gene>
<name>A0AB74KEV6_9BASI</name>
<evidence type="ECO:0000256" key="6">
    <source>
        <dbReference type="ARBA" id="ARBA00022723"/>
    </source>
</evidence>
<organism evidence="14 15">
    <name type="scientific">Wallemia mellicola</name>
    <dbReference type="NCBI Taxonomy" id="1708541"/>
    <lineage>
        <taxon>Eukaryota</taxon>
        <taxon>Fungi</taxon>
        <taxon>Dikarya</taxon>
        <taxon>Basidiomycota</taxon>
        <taxon>Wallemiomycotina</taxon>
        <taxon>Wallemiomycetes</taxon>
        <taxon>Wallemiales</taxon>
        <taxon>Wallemiaceae</taxon>
        <taxon>Wallemia</taxon>
    </lineage>
</organism>
<feature type="transmembrane region" description="Helical" evidence="12">
    <location>
        <begin position="268"/>
        <end position="286"/>
    </location>
</feature>
<dbReference type="CDD" id="cd08761">
    <property type="entry name" value="Cyt_b561_CYB561D2_like"/>
    <property type="match status" value="1"/>
</dbReference>
<evidence type="ECO:0000256" key="1">
    <source>
        <dbReference type="ARBA" id="ARBA00001970"/>
    </source>
</evidence>
<dbReference type="Pfam" id="PF03188">
    <property type="entry name" value="Cytochrom_B561"/>
    <property type="match status" value="1"/>
</dbReference>
<feature type="transmembrane region" description="Helical" evidence="12">
    <location>
        <begin position="298"/>
        <end position="321"/>
    </location>
</feature>
<sequence>MQLPDTPKKDIPTGGDIEDELPPPPIRKSSPKSNLKSRRNSIKDEFLSHDKEKFGSEDLSAYNSDEVLKQRLDDLRNSPLSAVLISSTLIPLTNLIPSRSVNVIFVWLIPHTRGHGILPYPHTLNTAVLNLGINNAVTVAAKPKISAGCIRFRNQTPSIRQQRRESVNKMSDANAPLLNSRESTAESPNSVSIDNVALIVALLSALSLVATPAIFILNSGGYGNLGPFVFHPLFQTFGLTVLVIAVLTLQPATAGTRKVRSFERHRKLIGYLALPAFLVGSSAMFYNKHLHGALHFTTWHSTAGLSVGVLLTIQSLVGLGFTMPSKEKPLLPKTLYKYHRLSGYFILLPLLLLTVALGGGHSTWATTQASLTIRVLFVDLPALLIVLSLWARLRKQKLGL</sequence>
<keyword evidence="5 12" id="KW-0812">Transmembrane</keyword>
<comment type="cofactor">
    <cofactor evidence="1">
        <name>heme b</name>
        <dbReference type="ChEBI" id="CHEBI:60344"/>
    </cofactor>
</comment>
<keyword evidence="7" id="KW-0249">Electron transport</keyword>
<evidence type="ECO:0000256" key="4">
    <source>
        <dbReference type="ARBA" id="ARBA00022617"/>
    </source>
</evidence>
<feature type="transmembrane region" description="Helical" evidence="12">
    <location>
        <begin position="371"/>
        <end position="391"/>
    </location>
</feature>
<evidence type="ECO:0000256" key="8">
    <source>
        <dbReference type="ARBA" id="ARBA00022989"/>
    </source>
</evidence>
<dbReference type="Gene3D" id="1.20.120.1770">
    <property type="match status" value="1"/>
</dbReference>